<dbReference type="Gene3D" id="1.10.443.10">
    <property type="entry name" value="Intergrase catalytic core"/>
    <property type="match status" value="1"/>
</dbReference>
<dbReference type="SUPFAM" id="SSF56349">
    <property type="entry name" value="DNA breaking-rejoining enzymes"/>
    <property type="match status" value="1"/>
</dbReference>
<evidence type="ECO:0000259" key="2">
    <source>
        <dbReference type="Pfam" id="PF00589"/>
    </source>
</evidence>
<organism evidence="3 4">
    <name type="scientific">Nitrosomonas stercoris</name>
    <dbReference type="NCBI Taxonomy" id="1444684"/>
    <lineage>
        <taxon>Bacteria</taxon>
        <taxon>Pseudomonadati</taxon>
        <taxon>Pseudomonadota</taxon>
        <taxon>Betaproteobacteria</taxon>
        <taxon>Nitrosomonadales</taxon>
        <taxon>Nitrosomonadaceae</taxon>
        <taxon>Nitrosomonas</taxon>
    </lineage>
</organism>
<dbReference type="InterPro" id="IPR011010">
    <property type="entry name" value="DNA_brk_join_enz"/>
</dbReference>
<accession>A0A4Y1YN67</accession>
<keyword evidence="4" id="KW-1185">Reference proteome</keyword>
<dbReference type="AlphaFoldDB" id="A0A4Y1YN67"/>
<dbReference type="GO" id="GO:0015074">
    <property type="term" value="P:DNA integration"/>
    <property type="evidence" value="ECO:0007669"/>
    <property type="project" value="InterPro"/>
</dbReference>
<dbReference type="EMBL" id="AP019755">
    <property type="protein sequence ID" value="BBL35610.1"/>
    <property type="molecule type" value="Genomic_DNA"/>
</dbReference>
<dbReference type="Proteomes" id="UP000316473">
    <property type="component" value="Chromosome"/>
</dbReference>
<name>A0A4Y1YN67_9PROT</name>
<protein>
    <submittedName>
        <fullName evidence="3">Tyrosine recombinase XerD</fullName>
    </submittedName>
</protein>
<proteinExistence type="predicted"/>
<evidence type="ECO:0000256" key="1">
    <source>
        <dbReference type="ARBA" id="ARBA00023172"/>
    </source>
</evidence>
<dbReference type="InterPro" id="IPR013762">
    <property type="entry name" value="Integrase-like_cat_sf"/>
</dbReference>
<gene>
    <name evidence="3" type="ORF">Nstercoris_01882</name>
</gene>
<dbReference type="GO" id="GO:0003677">
    <property type="term" value="F:DNA binding"/>
    <property type="evidence" value="ECO:0007669"/>
    <property type="project" value="InterPro"/>
</dbReference>
<evidence type="ECO:0000313" key="4">
    <source>
        <dbReference type="Proteomes" id="UP000316473"/>
    </source>
</evidence>
<reference evidence="3 4" key="1">
    <citation type="submission" date="2019-06" db="EMBL/GenBank/DDBJ databases">
        <title>Nitrosomonas stercoris KYUHI-S whole genome shotgun sequence.</title>
        <authorList>
            <person name="Nakagawa T."/>
            <person name="Tsuchiya Y."/>
            <person name="Takahashi R."/>
        </authorList>
    </citation>
    <scope>NUCLEOTIDE SEQUENCE [LARGE SCALE GENOMIC DNA]</scope>
    <source>
        <strain evidence="3 4">KYUHI-S</strain>
    </source>
</reference>
<feature type="domain" description="Tyr recombinase" evidence="2">
    <location>
        <begin position="25"/>
        <end position="92"/>
    </location>
</feature>
<dbReference type="KEGG" id="nst:Nstercoris_01882"/>
<evidence type="ECO:0000313" key="3">
    <source>
        <dbReference type="EMBL" id="BBL35610.1"/>
    </source>
</evidence>
<dbReference type="InterPro" id="IPR002104">
    <property type="entry name" value="Integrase_catalytic"/>
</dbReference>
<sequence length="119" mass="13836">MPDALAVEYPGAPREWGWQYVFAARKYFVDPRCQAEQRHHIGEKQIQCYKKAALLVGIAKPTSLHTLRHSFATYLLQAKYDIRAVQELLEYAFKNESKIGWWCSYLSTPAIRRSDRISS</sequence>
<dbReference type="Pfam" id="PF00589">
    <property type="entry name" value="Phage_integrase"/>
    <property type="match status" value="1"/>
</dbReference>
<keyword evidence="1" id="KW-0233">DNA recombination</keyword>
<dbReference type="GO" id="GO:0006310">
    <property type="term" value="P:DNA recombination"/>
    <property type="evidence" value="ECO:0007669"/>
    <property type="project" value="UniProtKB-KW"/>
</dbReference>